<dbReference type="Proteomes" id="UP000280834">
    <property type="component" value="Unassembled WGS sequence"/>
</dbReference>
<evidence type="ECO:0000313" key="2">
    <source>
        <dbReference type="EMBL" id="VDO11981.1"/>
    </source>
</evidence>
<dbReference type="AlphaFoldDB" id="A0A0R3Q956"/>
<dbReference type="STRING" id="42155.A0A0R3Q956"/>
<keyword evidence="3" id="KW-1185">Reference proteome</keyword>
<reference evidence="4" key="1">
    <citation type="submission" date="2017-02" db="UniProtKB">
        <authorList>
            <consortium name="WormBaseParasite"/>
        </authorList>
    </citation>
    <scope>IDENTIFICATION</scope>
</reference>
<dbReference type="EMBL" id="UZAG01001741">
    <property type="protein sequence ID" value="VDO11981.1"/>
    <property type="molecule type" value="Genomic_DNA"/>
</dbReference>
<evidence type="ECO:0000256" key="1">
    <source>
        <dbReference type="SAM" id="MobiDB-lite"/>
    </source>
</evidence>
<reference evidence="2 3" key="2">
    <citation type="submission" date="2018-11" db="EMBL/GenBank/DDBJ databases">
        <authorList>
            <consortium name="Pathogen Informatics"/>
        </authorList>
    </citation>
    <scope>NUCLEOTIDE SEQUENCE [LARGE SCALE GENOMIC DNA]</scope>
</reference>
<gene>
    <name evidence="2" type="ORF">BTMF_LOCUS2188</name>
</gene>
<dbReference type="WBParaSite" id="BTMF_0000286401-mRNA-1">
    <property type="protein sequence ID" value="BTMF_0000286401-mRNA-1"/>
    <property type="gene ID" value="BTMF_0000286401"/>
</dbReference>
<feature type="compositionally biased region" description="Polar residues" evidence="1">
    <location>
        <begin position="23"/>
        <end position="34"/>
    </location>
</feature>
<protein>
    <submittedName>
        <fullName evidence="4">Little elongation complex subunit 1</fullName>
    </submittedName>
</protein>
<proteinExistence type="predicted"/>
<feature type="compositionally biased region" description="Basic and acidic residues" evidence="1">
    <location>
        <begin position="48"/>
        <end position="66"/>
    </location>
</feature>
<accession>A0A0R3Q956</accession>
<sequence length="613" mass="69433">MGKSEKEKSILNVEKEEEEDLNSMRNNCSTTVRNQKTKRENIEEEEGEKEREGRAKQNDNEMEKDESKLMEEVDNLLSMLINSCADNDNQQQIENTKLHQENNSYSILTILSNDKDVGNFLYGEKLEENNCKNEVICSGRVQERKMDENNFKLNLIEIYDEANDIKDSNVVNNSIITETTNFERSNLSDVCIVYANEQDKLKMDAVTNVQSIEISREQSSEMSNIETLKEDFLIHEKSDNLDEELAEKNKNMDNISMKIEDNSIERTTEQLNSNSIQDSNIRIELNDCSVSNEDDNTGNSIFSERTEQPELQEVKEKNENIKKSKGEEFETKTDGINLSKSDTYITESEQKIDENFVSDNPVILNDTVREKLTLMNNVIEMVCSAKIPEENNKRIDSNELAATMNSRIVENLPTNESKVTCGIELLKDTEELNSCEVTQSKNKFYEAITGFWKHTAFSKKRSEIAISKNLPSELTQISSIHSSKTSLTSTESLGSVILPAELIKSTGSATESIPHSEDNINSSLLENTVTDVISGSDQQKILLNDQSFNSTLTENLVSDIDPEALQVTPDSLNITDEMIKNPDDSLEKMEDSRKIKKGKAESTNLMVFGHKVC</sequence>
<organism evidence="4">
    <name type="scientific">Brugia timori</name>
    <dbReference type="NCBI Taxonomy" id="42155"/>
    <lineage>
        <taxon>Eukaryota</taxon>
        <taxon>Metazoa</taxon>
        <taxon>Ecdysozoa</taxon>
        <taxon>Nematoda</taxon>
        <taxon>Chromadorea</taxon>
        <taxon>Rhabditida</taxon>
        <taxon>Spirurina</taxon>
        <taxon>Spiruromorpha</taxon>
        <taxon>Filarioidea</taxon>
        <taxon>Onchocercidae</taxon>
        <taxon>Brugia</taxon>
    </lineage>
</organism>
<name>A0A0R3Q956_9BILA</name>
<evidence type="ECO:0000313" key="3">
    <source>
        <dbReference type="Proteomes" id="UP000280834"/>
    </source>
</evidence>
<feature type="region of interest" description="Disordered" evidence="1">
    <location>
        <begin position="1"/>
        <end position="66"/>
    </location>
</feature>
<evidence type="ECO:0000313" key="4">
    <source>
        <dbReference type="WBParaSite" id="BTMF_0000286401-mRNA-1"/>
    </source>
</evidence>